<dbReference type="Pfam" id="PF04055">
    <property type="entry name" value="Radical_SAM"/>
    <property type="match status" value="1"/>
</dbReference>
<evidence type="ECO:0000256" key="3">
    <source>
        <dbReference type="ARBA" id="ARBA00022485"/>
    </source>
</evidence>
<keyword evidence="6" id="KW-0560">Oxidoreductase</keyword>
<dbReference type="EMBL" id="QRMS01000003">
    <property type="protein sequence ID" value="RHJ87247.1"/>
    <property type="molecule type" value="Genomic_DNA"/>
</dbReference>
<evidence type="ECO:0000313" key="13">
    <source>
        <dbReference type="Proteomes" id="UP000284841"/>
    </source>
</evidence>
<dbReference type="SFLD" id="SFLDG01066">
    <property type="entry name" value="organic_radical-activating_enz"/>
    <property type="match status" value="1"/>
</dbReference>
<keyword evidence="5" id="KW-0479">Metal-binding</keyword>
<evidence type="ECO:0000259" key="10">
    <source>
        <dbReference type="PROSITE" id="PS51379"/>
    </source>
</evidence>
<dbReference type="InterPro" id="IPR017896">
    <property type="entry name" value="4Fe4S_Fe-S-bd"/>
</dbReference>
<dbReference type="RefSeq" id="WP_118335786.1">
    <property type="nucleotide sequence ID" value="NZ_AP025567.1"/>
</dbReference>
<dbReference type="PROSITE" id="PS01087">
    <property type="entry name" value="RADICAL_ACTIVATING"/>
    <property type="match status" value="1"/>
</dbReference>
<dbReference type="InterPro" id="IPR017900">
    <property type="entry name" value="4Fe4S_Fe_S_CS"/>
</dbReference>
<dbReference type="GO" id="GO:0046872">
    <property type="term" value="F:metal ion binding"/>
    <property type="evidence" value="ECO:0007669"/>
    <property type="project" value="UniProtKB-KW"/>
</dbReference>
<feature type="domain" description="4Fe-4S ferredoxin-type" evidence="10">
    <location>
        <begin position="46"/>
        <end position="75"/>
    </location>
</feature>
<keyword evidence="13" id="KW-1185">Reference proteome</keyword>
<comment type="similarity">
    <text evidence="2">Belongs to the organic radical-activating enzymes family.</text>
</comment>
<evidence type="ECO:0000256" key="4">
    <source>
        <dbReference type="ARBA" id="ARBA00022691"/>
    </source>
</evidence>
<dbReference type="AlphaFoldDB" id="A0A415E0U3"/>
<keyword evidence="3" id="KW-0004">4Fe-4S</keyword>
<evidence type="ECO:0000313" key="12">
    <source>
        <dbReference type="EMBL" id="RHJ87247.1"/>
    </source>
</evidence>
<gene>
    <name evidence="12" type="ORF">DW099_11135</name>
</gene>
<dbReference type="Gene3D" id="3.20.20.70">
    <property type="entry name" value="Aldolase class I"/>
    <property type="match status" value="1"/>
</dbReference>
<evidence type="ECO:0000256" key="1">
    <source>
        <dbReference type="ARBA" id="ARBA00001966"/>
    </source>
</evidence>
<keyword evidence="7" id="KW-0408">Iron</keyword>
<dbReference type="PROSITE" id="PS51918">
    <property type="entry name" value="RADICAL_SAM"/>
    <property type="match status" value="1"/>
</dbReference>
<evidence type="ECO:0000256" key="8">
    <source>
        <dbReference type="ARBA" id="ARBA00023014"/>
    </source>
</evidence>
<dbReference type="PIRSF" id="PIRSF000371">
    <property type="entry name" value="PFL_act_enz"/>
    <property type="match status" value="1"/>
</dbReference>
<dbReference type="SFLD" id="SFLDS00029">
    <property type="entry name" value="Radical_SAM"/>
    <property type="match status" value="1"/>
</dbReference>
<dbReference type="PANTHER" id="PTHR30352:SF4">
    <property type="entry name" value="PYRUVATE FORMATE-LYASE 2-ACTIVATING ENZYME"/>
    <property type="match status" value="1"/>
</dbReference>
<dbReference type="OrthoDB" id="9782387at2"/>
<dbReference type="InterPro" id="IPR007197">
    <property type="entry name" value="rSAM"/>
</dbReference>
<dbReference type="GO" id="GO:0016491">
    <property type="term" value="F:oxidoreductase activity"/>
    <property type="evidence" value="ECO:0007669"/>
    <property type="project" value="UniProtKB-KW"/>
</dbReference>
<dbReference type="InterPro" id="IPR013785">
    <property type="entry name" value="Aldolase_TIM"/>
</dbReference>
<evidence type="ECO:0000256" key="5">
    <source>
        <dbReference type="ARBA" id="ARBA00022723"/>
    </source>
</evidence>
<dbReference type="SFLD" id="SFLDG01118">
    <property type="entry name" value="activating_enzymes__group_2"/>
    <property type="match status" value="1"/>
</dbReference>
<dbReference type="STRING" id="1776384.GCA_900086585_00716"/>
<reference evidence="12 13" key="1">
    <citation type="submission" date="2018-08" db="EMBL/GenBank/DDBJ databases">
        <title>A genome reference for cultivated species of the human gut microbiota.</title>
        <authorList>
            <person name="Zou Y."/>
            <person name="Xue W."/>
            <person name="Luo G."/>
        </authorList>
    </citation>
    <scope>NUCLEOTIDE SEQUENCE [LARGE SCALE GENOMIC DNA]</scope>
    <source>
        <strain evidence="12 13">AM07-24</strain>
    </source>
</reference>
<keyword evidence="8" id="KW-0411">Iron-sulfur</keyword>
<dbReference type="Gene3D" id="3.30.70.20">
    <property type="match status" value="1"/>
</dbReference>
<sequence>MKKGTIFNIQKMSIHDGPGIRTTVFFKGCPLNCLWCSNPESQKVEKEVACFQSRCVTCGYCAKGCPKGLIEAQPPFEITNREECDLCEICVKECCTNAKKVVGEDYTVDELLKEILKDKSFYDSSGGGVTFSGGEPLVQSAFLKEILTACRENGVHTAIETTGMTDTEMLLETAELLDLVFYDVKHMDDETHREITGASNKKILSNLAALAEIHDNIVVRIPVIPGINDSTENLQKTAEYAASLGIPTIELLPYHNLGEVKYGQLGREYALTDTEKPTETRMRNLADAMRETIGHRNTEITIMKSM</sequence>
<comment type="caution">
    <text evidence="12">The sequence shown here is derived from an EMBL/GenBank/DDBJ whole genome shotgun (WGS) entry which is preliminary data.</text>
</comment>
<protein>
    <submittedName>
        <fullName evidence="12">Glycyl-radical enzyme activating protein</fullName>
    </submittedName>
</protein>
<dbReference type="CDD" id="cd01335">
    <property type="entry name" value="Radical_SAM"/>
    <property type="match status" value="1"/>
</dbReference>
<keyword evidence="4" id="KW-0949">S-adenosyl-L-methionine</keyword>
<dbReference type="PROSITE" id="PS00198">
    <property type="entry name" value="4FE4S_FER_1"/>
    <property type="match status" value="1"/>
</dbReference>
<organism evidence="12 13">
    <name type="scientific">Emergencia timonensis</name>
    <dbReference type="NCBI Taxonomy" id="1776384"/>
    <lineage>
        <taxon>Bacteria</taxon>
        <taxon>Bacillati</taxon>
        <taxon>Bacillota</taxon>
        <taxon>Clostridia</taxon>
        <taxon>Peptostreptococcales</taxon>
        <taxon>Anaerovoracaceae</taxon>
        <taxon>Emergencia</taxon>
    </lineage>
</organism>
<comment type="cofactor">
    <cofactor evidence="1">
        <name>[4Fe-4S] cluster</name>
        <dbReference type="ChEBI" id="CHEBI:49883"/>
    </cofactor>
</comment>
<dbReference type="PROSITE" id="PS51379">
    <property type="entry name" value="4FE4S_FER_2"/>
    <property type="match status" value="1"/>
</dbReference>
<dbReference type="NCBIfam" id="TIGR02494">
    <property type="entry name" value="PFLE_PFLC"/>
    <property type="match status" value="1"/>
</dbReference>
<name>A0A415E0U3_9FIRM</name>
<dbReference type="Proteomes" id="UP000284841">
    <property type="component" value="Unassembled WGS sequence"/>
</dbReference>
<comment type="catalytic activity">
    <reaction evidence="9">
        <text>glycyl-[protein] + reduced [flavodoxin] + S-adenosyl-L-methionine = glycin-2-yl radical-[protein] + semiquinone [flavodoxin] + 5'-deoxyadenosine + L-methionine + H(+)</text>
        <dbReference type="Rhea" id="RHEA:61976"/>
        <dbReference type="Rhea" id="RHEA-COMP:10622"/>
        <dbReference type="Rhea" id="RHEA-COMP:14480"/>
        <dbReference type="Rhea" id="RHEA-COMP:15993"/>
        <dbReference type="Rhea" id="RHEA-COMP:15994"/>
        <dbReference type="ChEBI" id="CHEBI:15378"/>
        <dbReference type="ChEBI" id="CHEBI:17319"/>
        <dbReference type="ChEBI" id="CHEBI:29947"/>
        <dbReference type="ChEBI" id="CHEBI:32722"/>
        <dbReference type="ChEBI" id="CHEBI:57618"/>
        <dbReference type="ChEBI" id="CHEBI:57844"/>
        <dbReference type="ChEBI" id="CHEBI:59789"/>
        <dbReference type="ChEBI" id="CHEBI:140311"/>
    </reaction>
</comment>
<evidence type="ECO:0000256" key="6">
    <source>
        <dbReference type="ARBA" id="ARBA00023002"/>
    </source>
</evidence>
<dbReference type="GO" id="GO:0051539">
    <property type="term" value="F:4 iron, 4 sulfur cluster binding"/>
    <property type="evidence" value="ECO:0007669"/>
    <property type="project" value="UniProtKB-KW"/>
</dbReference>
<feature type="domain" description="Radical SAM core" evidence="11">
    <location>
        <begin position="15"/>
        <end position="296"/>
    </location>
</feature>
<evidence type="ECO:0000259" key="11">
    <source>
        <dbReference type="PROSITE" id="PS51918"/>
    </source>
</evidence>
<dbReference type="SUPFAM" id="SSF54862">
    <property type="entry name" value="4Fe-4S ferredoxins"/>
    <property type="match status" value="1"/>
</dbReference>
<accession>A0A415E0U3</accession>
<dbReference type="InterPro" id="IPR034457">
    <property type="entry name" value="Organic_radical-activating"/>
</dbReference>
<dbReference type="InterPro" id="IPR058240">
    <property type="entry name" value="rSAM_sf"/>
</dbReference>
<proteinExistence type="inferred from homology"/>
<dbReference type="InterPro" id="IPR012839">
    <property type="entry name" value="Organic_radical_activase"/>
</dbReference>
<dbReference type="InterPro" id="IPR040074">
    <property type="entry name" value="BssD/PflA/YjjW"/>
</dbReference>
<evidence type="ECO:0000256" key="2">
    <source>
        <dbReference type="ARBA" id="ARBA00009777"/>
    </source>
</evidence>
<dbReference type="InterPro" id="IPR001989">
    <property type="entry name" value="Radical_activat_CS"/>
</dbReference>
<evidence type="ECO:0000256" key="9">
    <source>
        <dbReference type="ARBA" id="ARBA00047365"/>
    </source>
</evidence>
<evidence type="ECO:0000256" key="7">
    <source>
        <dbReference type="ARBA" id="ARBA00023004"/>
    </source>
</evidence>
<dbReference type="SUPFAM" id="SSF102114">
    <property type="entry name" value="Radical SAM enzymes"/>
    <property type="match status" value="1"/>
</dbReference>
<dbReference type="PANTHER" id="PTHR30352">
    <property type="entry name" value="PYRUVATE FORMATE-LYASE-ACTIVATING ENZYME"/>
    <property type="match status" value="1"/>
</dbReference>